<keyword evidence="9" id="KW-0539">Nucleus</keyword>
<reference evidence="14" key="1">
    <citation type="submission" date="2025-08" db="UniProtKB">
        <authorList>
            <consortium name="RefSeq"/>
        </authorList>
    </citation>
    <scope>IDENTIFICATION</scope>
</reference>
<dbReference type="InterPro" id="IPR023267">
    <property type="entry name" value="RCMT"/>
</dbReference>
<dbReference type="PANTHER" id="PTHR22808:SF1">
    <property type="entry name" value="RNA CYTOSINE-C(5)-METHYLTRANSFERASE NSUN2-RELATED"/>
    <property type="match status" value="1"/>
</dbReference>
<keyword evidence="4 10" id="KW-0489">Methyltransferase</keyword>
<comment type="caution">
    <text evidence="10">Lacks conserved residue(s) required for the propagation of feature annotation.</text>
</comment>
<feature type="active site" description="Nucleophile" evidence="10">
    <location>
        <position position="271"/>
    </location>
</feature>
<evidence type="ECO:0000256" key="4">
    <source>
        <dbReference type="ARBA" id="ARBA00022603"/>
    </source>
</evidence>
<keyword evidence="13" id="KW-1185">Reference proteome</keyword>
<dbReference type="FunCoup" id="A0A6P8I1N9">
    <property type="interactions" value="3542"/>
</dbReference>
<dbReference type="PROSITE" id="PS51686">
    <property type="entry name" value="SAM_MT_RSMB_NOP"/>
    <property type="match status" value="1"/>
</dbReference>
<dbReference type="PRINTS" id="PR02011">
    <property type="entry name" value="RCMTNCL1"/>
</dbReference>
<dbReference type="GO" id="GO:0005737">
    <property type="term" value="C:cytoplasm"/>
    <property type="evidence" value="ECO:0007669"/>
    <property type="project" value="TreeGrafter"/>
</dbReference>
<dbReference type="OrthoDB" id="6093671at2759"/>
<feature type="compositionally biased region" description="Acidic residues" evidence="11">
    <location>
        <begin position="431"/>
        <end position="465"/>
    </location>
</feature>
<keyword evidence="6 10" id="KW-0949">S-adenosyl-L-methionine</keyword>
<evidence type="ECO:0000313" key="13">
    <source>
        <dbReference type="Proteomes" id="UP000515163"/>
    </source>
</evidence>
<evidence type="ECO:0000256" key="8">
    <source>
        <dbReference type="ARBA" id="ARBA00022884"/>
    </source>
</evidence>
<gene>
    <name evidence="14" type="primary">LOC116297356</name>
</gene>
<accession>A0A6P8I1N9</accession>
<dbReference type="GO" id="GO:0016428">
    <property type="term" value="F:tRNA (cytidine-5-)-methyltransferase activity"/>
    <property type="evidence" value="ECO:0007669"/>
    <property type="project" value="InterPro"/>
</dbReference>
<dbReference type="GO" id="GO:0000049">
    <property type="term" value="F:tRNA binding"/>
    <property type="evidence" value="ECO:0007669"/>
    <property type="project" value="UniProtKB-KW"/>
</dbReference>
<dbReference type="InterPro" id="IPR057285">
    <property type="entry name" value="Pre-PUA_NSUN2"/>
</dbReference>
<feature type="binding site" evidence="10">
    <location>
        <begin position="164"/>
        <end position="170"/>
    </location>
    <ligand>
        <name>S-adenosyl-L-methionine</name>
        <dbReference type="ChEBI" id="CHEBI:59789"/>
    </ligand>
</feature>
<evidence type="ECO:0000256" key="2">
    <source>
        <dbReference type="ARBA" id="ARBA00012629"/>
    </source>
</evidence>
<name>A0A6P8I1N9_ACTTE</name>
<keyword evidence="3" id="KW-0820">tRNA-binding</keyword>
<feature type="compositionally biased region" description="Polar residues" evidence="11">
    <location>
        <begin position="466"/>
        <end position="479"/>
    </location>
</feature>
<evidence type="ECO:0000256" key="1">
    <source>
        <dbReference type="ARBA" id="ARBA00004123"/>
    </source>
</evidence>
<dbReference type="GeneID" id="116297356"/>
<dbReference type="Pfam" id="PF01189">
    <property type="entry name" value="Methyltr_RsmB-F"/>
    <property type="match status" value="1"/>
</dbReference>
<dbReference type="GO" id="GO:0030488">
    <property type="term" value="P:tRNA methylation"/>
    <property type="evidence" value="ECO:0007669"/>
    <property type="project" value="TreeGrafter"/>
</dbReference>
<evidence type="ECO:0000313" key="14">
    <source>
        <dbReference type="RefSeq" id="XP_031561431.1"/>
    </source>
</evidence>
<dbReference type="InterPro" id="IPR057286">
    <property type="entry name" value="PUA_NSUN2"/>
</dbReference>
<dbReference type="PRINTS" id="PR02008">
    <property type="entry name" value="RCMTFAMILY"/>
</dbReference>
<evidence type="ECO:0000256" key="6">
    <source>
        <dbReference type="ARBA" id="ARBA00022691"/>
    </source>
</evidence>
<dbReference type="KEGG" id="aten:116297356"/>
<dbReference type="SUPFAM" id="SSF53335">
    <property type="entry name" value="S-adenosyl-L-methionine-dependent methyltransferases"/>
    <property type="match status" value="2"/>
</dbReference>
<evidence type="ECO:0000256" key="3">
    <source>
        <dbReference type="ARBA" id="ARBA00022555"/>
    </source>
</evidence>
<dbReference type="Proteomes" id="UP000515163">
    <property type="component" value="Unplaced"/>
</dbReference>
<evidence type="ECO:0000256" key="5">
    <source>
        <dbReference type="ARBA" id="ARBA00022679"/>
    </source>
</evidence>
<dbReference type="InterPro" id="IPR029063">
    <property type="entry name" value="SAM-dependent_MTases_sf"/>
</dbReference>
<protein>
    <recommendedName>
        <fullName evidence="2">tRNA (cytosine(34)-C(5))-methyltransferase</fullName>
        <ecNumber evidence="2">2.1.1.203</ecNumber>
    </recommendedName>
</protein>
<sequence length="728" mass="82255">MGKRKRQKFKGRRDKKVWHEITKENKMFEKYYKAQNIIPEEEWDDFMATFKKDLPSTIRITGTRSQSKLLLQFLKKHYLENLSDTAMQGEKVEPPKTLPWYPDELAWQVNLSRKFLRKSATMEKFHYFLVQETECGNISRQEAVSMIPPLLLDVQPGHKVLDTCAAPGSKTSQIIEMLHTDDSKGIPVECKGFNGIKGGVAGVHLHLSLEISISIPAPLGIIGDGTLRKNTLIWNKWTPQTGLSLHRIQLRILARAVEMLDVGGRIVYSTCSLNPVENEAVIAQLLKNSDGAVELLDVSKELPDLKRSPGLYTWKLMMKSGEEVTSCEPGSEAYKGCFRQSHFPPSEEEAKAMNLERCIRVYPHQQDTGGFFIAVLIKKKNAPWENVNRCNNNPKWLPWQTEGEGQPRNKQGGSEPDSGQEESEVKPQTEDAVDDDNNIVGDLSEDVDEVQGLENDGDDADDNDTTEQSANNAGAVQENQDLDNEGKPISLKPPRKKQKTNPGFKEDPFILLDDNDEQWQAIKEYFGIEASFPSDQLLVRSVGGKKRNIYIVSKLVKQVLECANDNLKIINVGVKAFSRCDSDEHGCDFRIMQEGIDSIFSYVTKRQVFLTEKDVLILLEHDKPFTNKFSESTRSQLSKVLGLGCVLFIYDPKGEYSSPSDTLNCGFHFCGWKAKTSTRMLASRMDKTHYKVLCGIPPEKDYSAEPKSIRYLTEKDEDKEANDDIGFV</sequence>
<dbReference type="InterPro" id="IPR023270">
    <property type="entry name" value="RCMT_NCL1"/>
</dbReference>
<organism evidence="13 14">
    <name type="scientific">Actinia tenebrosa</name>
    <name type="common">Australian red waratah sea anemone</name>
    <dbReference type="NCBI Taxonomy" id="6105"/>
    <lineage>
        <taxon>Eukaryota</taxon>
        <taxon>Metazoa</taxon>
        <taxon>Cnidaria</taxon>
        <taxon>Anthozoa</taxon>
        <taxon>Hexacorallia</taxon>
        <taxon>Actiniaria</taxon>
        <taxon>Actiniidae</taxon>
        <taxon>Actinia</taxon>
    </lineage>
</organism>
<evidence type="ECO:0000256" key="9">
    <source>
        <dbReference type="ARBA" id="ARBA00023242"/>
    </source>
</evidence>
<dbReference type="AlphaFoldDB" id="A0A6P8I1N9"/>
<feature type="binding site" evidence="10">
    <location>
        <position position="224"/>
    </location>
    <ligand>
        <name>S-adenosyl-L-methionine</name>
        <dbReference type="ChEBI" id="CHEBI:59789"/>
    </ligand>
</feature>
<keyword evidence="7" id="KW-0819">tRNA processing</keyword>
<keyword evidence="5 10" id="KW-0808">Transferase</keyword>
<comment type="subcellular location">
    <subcellularLocation>
        <location evidence="1">Nucleus</location>
    </subcellularLocation>
</comment>
<evidence type="ECO:0000256" key="10">
    <source>
        <dbReference type="PROSITE-ProRule" id="PRU01023"/>
    </source>
</evidence>
<proteinExistence type="inferred from homology"/>
<dbReference type="Gene3D" id="3.40.50.150">
    <property type="entry name" value="Vaccinia Virus protein VP39"/>
    <property type="match status" value="2"/>
</dbReference>
<keyword evidence="8 10" id="KW-0694">RNA-binding</keyword>
<dbReference type="InParanoid" id="A0A6P8I1N9"/>
<dbReference type="EC" id="2.1.1.203" evidence="2"/>
<dbReference type="Pfam" id="PF25378">
    <property type="entry name" value="PUA_NSUN2"/>
    <property type="match status" value="1"/>
</dbReference>
<evidence type="ECO:0000256" key="7">
    <source>
        <dbReference type="ARBA" id="ARBA00022694"/>
    </source>
</evidence>
<dbReference type="PANTHER" id="PTHR22808">
    <property type="entry name" value="NCL1 YEAST -RELATED NOL1/NOP2/FMU SUN DOMAIN-CONTAINING"/>
    <property type="match status" value="1"/>
</dbReference>
<dbReference type="GO" id="GO:0005634">
    <property type="term" value="C:nucleus"/>
    <property type="evidence" value="ECO:0007669"/>
    <property type="project" value="UniProtKB-SubCell"/>
</dbReference>
<feature type="domain" description="SAM-dependent MTase RsmB/NOP-type" evidence="12">
    <location>
        <begin position="46"/>
        <end position="379"/>
    </location>
</feature>
<feature type="region of interest" description="Disordered" evidence="11">
    <location>
        <begin position="389"/>
        <end position="509"/>
    </location>
</feature>
<dbReference type="InterPro" id="IPR049560">
    <property type="entry name" value="MeTrfase_RsmB-F_NOP2_cat"/>
</dbReference>
<dbReference type="RefSeq" id="XP_031561431.1">
    <property type="nucleotide sequence ID" value="XM_031705571.1"/>
</dbReference>
<evidence type="ECO:0000256" key="11">
    <source>
        <dbReference type="SAM" id="MobiDB-lite"/>
    </source>
</evidence>
<comment type="similarity">
    <text evidence="10">Belongs to the class I-like SAM-binding methyltransferase superfamily. RsmB/NOP family.</text>
</comment>
<evidence type="ECO:0000259" key="12">
    <source>
        <dbReference type="PROSITE" id="PS51686"/>
    </source>
</evidence>
<dbReference type="Pfam" id="PF25376">
    <property type="entry name" value="Pre-PUA_NSUN2"/>
    <property type="match status" value="1"/>
</dbReference>
<dbReference type="InterPro" id="IPR001678">
    <property type="entry name" value="MeTrfase_RsmB-F_NOP2_dom"/>
</dbReference>